<dbReference type="Proteomes" id="UP001056429">
    <property type="component" value="Unassembled WGS sequence"/>
</dbReference>
<evidence type="ECO:0000256" key="1">
    <source>
        <dbReference type="ARBA" id="ARBA00004196"/>
    </source>
</evidence>
<dbReference type="InterPro" id="IPR039424">
    <property type="entry name" value="SBP_5"/>
</dbReference>
<dbReference type="SUPFAM" id="SSF53850">
    <property type="entry name" value="Periplasmic binding protein-like II"/>
    <property type="match status" value="1"/>
</dbReference>
<evidence type="ECO:0000256" key="6">
    <source>
        <dbReference type="SAM" id="SignalP"/>
    </source>
</evidence>
<keyword evidence="3" id="KW-0813">Transport</keyword>
<dbReference type="EMBL" id="JAGSOJ010000006">
    <property type="protein sequence ID" value="MCM1992601.1"/>
    <property type="molecule type" value="Genomic_DNA"/>
</dbReference>
<feature type="compositionally biased region" description="Low complexity" evidence="5">
    <location>
        <begin position="26"/>
        <end position="37"/>
    </location>
</feature>
<evidence type="ECO:0000256" key="3">
    <source>
        <dbReference type="ARBA" id="ARBA00022448"/>
    </source>
</evidence>
<dbReference type="InterPro" id="IPR030678">
    <property type="entry name" value="Peptide/Ni-bd"/>
</dbReference>
<organism evidence="8 9">
    <name type="scientific">Oceanirhabdus seepicola</name>
    <dbReference type="NCBI Taxonomy" id="2828781"/>
    <lineage>
        <taxon>Bacteria</taxon>
        <taxon>Bacillati</taxon>
        <taxon>Bacillota</taxon>
        <taxon>Clostridia</taxon>
        <taxon>Eubacteriales</taxon>
        <taxon>Clostridiaceae</taxon>
        <taxon>Oceanirhabdus</taxon>
    </lineage>
</organism>
<reference evidence="8" key="2">
    <citation type="submission" date="2021-04" db="EMBL/GenBank/DDBJ databases">
        <authorList>
            <person name="Dong X."/>
        </authorList>
    </citation>
    <scope>NUCLEOTIDE SEQUENCE</scope>
    <source>
        <strain evidence="8">ZWT</strain>
    </source>
</reference>
<feature type="signal peptide" evidence="6">
    <location>
        <begin position="1"/>
        <end position="20"/>
    </location>
</feature>
<dbReference type="Pfam" id="PF00496">
    <property type="entry name" value="SBP_bac_5"/>
    <property type="match status" value="1"/>
</dbReference>
<dbReference type="RefSeq" id="WP_250861767.1">
    <property type="nucleotide sequence ID" value="NZ_JAGSOJ010000006.1"/>
</dbReference>
<proteinExistence type="inferred from homology"/>
<dbReference type="PANTHER" id="PTHR30290">
    <property type="entry name" value="PERIPLASMIC BINDING COMPONENT OF ABC TRANSPORTER"/>
    <property type="match status" value="1"/>
</dbReference>
<dbReference type="GO" id="GO:0043190">
    <property type="term" value="C:ATP-binding cassette (ABC) transporter complex"/>
    <property type="evidence" value="ECO:0007669"/>
    <property type="project" value="InterPro"/>
</dbReference>
<dbReference type="PANTHER" id="PTHR30290:SF10">
    <property type="entry name" value="PERIPLASMIC OLIGOPEPTIDE-BINDING PROTEIN-RELATED"/>
    <property type="match status" value="1"/>
</dbReference>
<dbReference type="FunFam" id="3.10.105.10:FF:000001">
    <property type="entry name" value="Oligopeptide ABC transporter, oligopeptide-binding protein"/>
    <property type="match status" value="1"/>
</dbReference>
<dbReference type="GO" id="GO:1904680">
    <property type="term" value="F:peptide transmembrane transporter activity"/>
    <property type="evidence" value="ECO:0007669"/>
    <property type="project" value="TreeGrafter"/>
</dbReference>
<evidence type="ECO:0000256" key="4">
    <source>
        <dbReference type="ARBA" id="ARBA00022729"/>
    </source>
</evidence>
<dbReference type="GO" id="GO:0030288">
    <property type="term" value="C:outer membrane-bounded periplasmic space"/>
    <property type="evidence" value="ECO:0007669"/>
    <property type="project" value="UniProtKB-ARBA"/>
</dbReference>
<feature type="chain" id="PRO_5039942513" evidence="6">
    <location>
        <begin position="21"/>
        <end position="575"/>
    </location>
</feature>
<dbReference type="Gene3D" id="3.40.190.10">
    <property type="entry name" value="Periplasmic binding protein-like II"/>
    <property type="match status" value="1"/>
</dbReference>
<name>A0A9J6PA06_9CLOT</name>
<comment type="similarity">
    <text evidence="2">Belongs to the bacterial solute-binding protein 5 family.</text>
</comment>
<dbReference type="PROSITE" id="PS51257">
    <property type="entry name" value="PROKAR_LIPOPROTEIN"/>
    <property type="match status" value="1"/>
</dbReference>
<protein>
    <submittedName>
        <fullName evidence="8">Peptide ABC transporter substrate-binding protein</fullName>
    </submittedName>
</protein>
<evidence type="ECO:0000259" key="7">
    <source>
        <dbReference type="Pfam" id="PF00496"/>
    </source>
</evidence>
<dbReference type="Gene3D" id="3.90.76.10">
    <property type="entry name" value="Dipeptide-binding Protein, Domain 1"/>
    <property type="match status" value="1"/>
</dbReference>
<dbReference type="GO" id="GO:0015833">
    <property type="term" value="P:peptide transport"/>
    <property type="evidence" value="ECO:0007669"/>
    <property type="project" value="TreeGrafter"/>
</dbReference>
<evidence type="ECO:0000256" key="5">
    <source>
        <dbReference type="SAM" id="MobiDB-lite"/>
    </source>
</evidence>
<dbReference type="FunFam" id="3.90.76.10:FF:000001">
    <property type="entry name" value="Oligopeptide ABC transporter substrate-binding protein"/>
    <property type="match status" value="1"/>
</dbReference>
<evidence type="ECO:0000313" key="9">
    <source>
        <dbReference type="Proteomes" id="UP001056429"/>
    </source>
</evidence>
<dbReference type="PIRSF" id="PIRSF002741">
    <property type="entry name" value="MppA"/>
    <property type="match status" value="1"/>
</dbReference>
<accession>A0A9J6PA06</accession>
<feature type="compositionally biased region" description="Basic and acidic residues" evidence="5">
    <location>
        <begin position="38"/>
        <end position="61"/>
    </location>
</feature>
<evidence type="ECO:0000256" key="2">
    <source>
        <dbReference type="ARBA" id="ARBA00005695"/>
    </source>
</evidence>
<comment type="caution">
    <text evidence="8">The sequence shown here is derived from an EMBL/GenBank/DDBJ whole genome shotgun (WGS) entry which is preliminary data.</text>
</comment>
<dbReference type="Gene3D" id="3.10.105.10">
    <property type="entry name" value="Dipeptide-binding Protein, Domain 3"/>
    <property type="match status" value="1"/>
</dbReference>
<feature type="region of interest" description="Disordered" evidence="5">
    <location>
        <begin position="26"/>
        <end position="61"/>
    </location>
</feature>
<feature type="domain" description="Solute-binding protein family 5" evidence="7">
    <location>
        <begin position="108"/>
        <end position="491"/>
    </location>
</feature>
<dbReference type="InterPro" id="IPR000914">
    <property type="entry name" value="SBP_5_dom"/>
</dbReference>
<keyword evidence="9" id="KW-1185">Reference proteome</keyword>
<reference evidence="8" key="1">
    <citation type="journal article" date="2021" name="mSystems">
        <title>Bacteria and Archaea Synergistically Convert Glycine Betaine to Biogenic Methane in the Formosa Cold Seep of the South China Sea.</title>
        <authorList>
            <person name="Li L."/>
            <person name="Zhang W."/>
            <person name="Zhang S."/>
            <person name="Song L."/>
            <person name="Sun Q."/>
            <person name="Zhang H."/>
            <person name="Xiang H."/>
            <person name="Dong X."/>
        </authorList>
    </citation>
    <scope>NUCLEOTIDE SEQUENCE</scope>
    <source>
        <strain evidence="8">ZWT</strain>
    </source>
</reference>
<sequence>MIKKGLALLLSMTMVVGAFVSCGNKDNNVENANNSKNEQSEVKDKEEDTSNKDKDEEKQDDVKEVAQEIIWNLGANPKHIDPGLNAATDGGDVGNNLFEGLVREFNGEYRPAIADSWEISDDGLVYTFHLKDTKWSDGTPLTAYDFEYSWKRVLDPETASEYAFIMDPILNATACNEGEVALEEVGVKAIDEKTFQVTLKSPTPYFLGLTAFYTFFPVNQKAVEAGPDGLWAKQPENFIGNGPFKLVEFVDAHKMVFVKNEHYWNADAIKLEKITAKMIVEDSTAYTAYQNGEIDILNGVPNDLIPQLMIEDPEFYVLPVIGTYYYTFNMREDSIPQLKDLRVRKALAYAIDRKQVVEQVLKGGQLPAPGFVSPGILDAEGNEFRSVAGDYGIPLDDSKLDEAKALLAEAGYPNGEGFPTIDLKYNTNESHKTMAEAVQAMWKENLGINVELSNAEWAVFQDEKRNGNFDVARSGWLGDYSDPNTMLDLFIIDGSFNDGKWVNEEYTKLIQEAAFLNGQERMDNFYKAEKILMEEVPVVPVYFYTDFFMVKSKVVGVSKTKLNSLWLGDSVVEAE</sequence>
<evidence type="ECO:0000313" key="8">
    <source>
        <dbReference type="EMBL" id="MCM1992601.1"/>
    </source>
</evidence>
<keyword evidence="4 6" id="KW-0732">Signal</keyword>
<dbReference type="CDD" id="cd08504">
    <property type="entry name" value="PBP2_OppA"/>
    <property type="match status" value="1"/>
</dbReference>
<comment type="subcellular location">
    <subcellularLocation>
        <location evidence="1">Cell envelope</location>
    </subcellularLocation>
</comment>
<dbReference type="AlphaFoldDB" id="A0A9J6PA06"/>
<gene>
    <name evidence="8" type="ORF">KDK92_23040</name>
</gene>